<organism evidence="1 2">
    <name type="scientific">Smittium culicis</name>
    <dbReference type="NCBI Taxonomy" id="133412"/>
    <lineage>
        <taxon>Eukaryota</taxon>
        <taxon>Fungi</taxon>
        <taxon>Fungi incertae sedis</taxon>
        <taxon>Zoopagomycota</taxon>
        <taxon>Kickxellomycotina</taxon>
        <taxon>Harpellomycetes</taxon>
        <taxon>Harpellales</taxon>
        <taxon>Legeriomycetaceae</taxon>
        <taxon>Smittium</taxon>
    </lineage>
</organism>
<accession>A0A1R1XTC0</accession>
<comment type="caution">
    <text evidence="1">The sequence shown here is derived from an EMBL/GenBank/DDBJ whole genome shotgun (WGS) entry which is preliminary data.</text>
</comment>
<evidence type="ECO:0000313" key="2">
    <source>
        <dbReference type="Proteomes" id="UP000187283"/>
    </source>
</evidence>
<proteinExistence type="predicted"/>
<dbReference type="STRING" id="133412.A0A1R1XTC0"/>
<keyword evidence="2" id="KW-1185">Reference proteome</keyword>
<reference evidence="1 2" key="1">
    <citation type="submission" date="2017-01" db="EMBL/GenBank/DDBJ databases">
        <authorList>
            <person name="Mah S.A."/>
            <person name="Swanson W.J."/>
            <person name="Moy G.W."/>
            <person name="Vacquier V.D."/>
        </authorList>
    </citation>
    <scope>NUCLEOTIDE SEQUENCE [LARGE SCALE GENOMIC DNA]</scope>
    <source>
        <strain evidence="1 2">GSMNP</strain>
    </source>
</reference>
<dbReference type="OrthoDB" id="5581782at2759"/>
<gene>
    <name evidence="1" type="ORF">AYI70_g5679</name>
</gene>
<sequence>MCLYLAYGYAENKERVNYIYRQLYGAETSDAIKAELVIAFANILDLSKAREILISLIPGIIQKKGKDFAIIFEAVCSVANCMSELGHLEESLGFLEKVLINSQISNSDLEMINIDIISIKLQFYVNSMKCMVPFTVFSERFHNSATFKSLCSGSIERMYENENLISLLKNGWKKLEIESERSPSLLVSEGVSNQRNRFEQYKLLMQCNALGLLVFPQDFDIDDVNKYFNILRRYMKLNQADYIFLLWTCALYPNYKSRVRNTWKNSLLGNALSTLKTGTISNKLFLPAMICTLPIGYLSKNSKYSILSSDREVSRAFIVSTQKSMFRPKLPFNKALLEVSKLTSKHRIRWSRQMHFVFLWSASLSNSFDIFKSQYQRLSNVVNEFIFKRYSVLDTPAEDLVTRFKDNKYYLQLFTMCANDFRFSKFAIDIIYKELKDGINNTKVSPGFEKGSYLTVPVIVSILNCCASAIRRSYLAVGESVNDEKGLSQPEIYTDESLRVYRQEVFKVVLELVNESSLLGLINDWNIEKGVIRCCFAFQDVGNNKAGSEYEIIKEGELMLSKYIEKNANSEIEIESEISIPTFKMILSFYSQNLEQLVKVLRVYLESKEVYSVSEKFLSLVSGLVSKEIVNKTSSSKVTSNAEFSKVLDLSYFEIEILFYLSSAFLQEFLLGRSEKPLGNLKNFIEIHSVAIEALLKKSSIYHKLSVWETESTTISRKLINLFFGTYNPSNTSDKTELCGKYLGESLEKLDNGTISKSGYEFKILDHLLNIMDKFLSTIKSTSEYPNQDFIKLPPSFEDKNHPIVQANCPEDSLATSDQIFANILLRGESNVSKKFLNLKLLELTPEWSKQLIIFKESISSSDGSLSNSAVIEHIKDKNYSYLSSYLQL</sequence>
<dbReference type="AlphaFoldDB" id="A0A1R1XTC0"/>
<protein>
    <submittedName>
        <fullName evidence="1">Uncharacterized protein</fullName>
    </submittedName>
</protein>
<name>A0A1R1XTC0_9FUNG</name>
<dbReference type="EMBL" id="LSSN01001904">
    <property type="protein sequence ID" value="OMJ17893.1"/>
    <property type="molecule type" value="Genomic_DNA"/>
</dbReference>
<evidence type="ECO:0000313" key="1">
    <source>
        <dbReference type="EMBL" id="OMJ17893.1"/>
    </source>
</evidence>
<dbReference type="Proteomes" id="UP000187283">
    <property type="component" value="Unassembled WGS sequence"/>
</dbReference>